<sequence length="150" mass="16718">MDTLRTLPESIRNRREQGQAGATFAPKVSVSMSWVMWEDQTCEQISRLYRAIGSQIPLRTTYMSKTIKLLDFVGPWPVSGPVCQSPGSVVFDKSSSTLAVCCKDGWVGFRTVVLNKQLTAADFHNGYLHQIQKSSANQSSGQFVSKKRKN</sequence>
<reference evidence="3" key="1">
    <citation type="submission" date="2025-08" db="UniProtKB">
        <authorList>
            <consortium name="RefSeq"/>
        </authorList>
    </citation>
    <scope>IDENTIFICATION</scope>
</reference>
<evidence type="ECO:0000313" key="3">
    <source>
        <dbReference type="RefSeq" id="XP_013882628.1"/>
    </source>
</evidence>
<dbReference type="InterPro" id="IPR011034">
    <property type="entry name" value="Formyl_transferase-like_C_sf"/>
</dbReference>
<dbReference type="PANTHER" id="PTHR11138">
    <property type="entry name" value="METHIONYL-TRNA FORMYLTRANSFERASE"/>
    <property type="match status" value="1"/>
</dbReference>
<dbReference type="Pfam" id="PF02911">
    <property type="entry name" value="Formyl_trans_C"/>
    <property type="match status" value="1"/>
</dbReference>
<proteinExistence type="predicted"/>
<dbReference type="OrthoDB" id="10268103at2759"/>
<accession>A0A2I4CRL5</accession>
<organism evidence="2 3">
    <name type="scientific">Austrofundulus limnaeus</name>
    <name type="common">Annual killifish</name>
    <dbReference type="NCBI Taxonomy" id="52670"/>
    <lineage>
        <taxon>Eukaryota</taxon>
        <taxon>Metazoa</taxon>
        <taxon>Chordata</taxon>
        <taxon>Craniata</taxon>
        <taxon>Vertebrata</taxon>
        <taxon>Euteleostomi</taxon>
        <taxon>Actinopterygii</taxon>
        <taxon>Neopterygii</taxon>
        <taxon>Teleostei</taxon>
        <taxon>Neoteleostei</taxon>
        <taxon>Acanthomorphata</taxon>
        <taxon>Ovalentaria</taxon>
        <taxon>Atherinomorphae</taxon>
        <taxon>Cyprinodontiformes</taxon>
        <taxon>Rivulidae</taxon>
        <taxon>Austrofundulus</taxon>
    </lineage>
</organism>
<gene>
    <name evidence="3" type="primary">mtfmt</name>
</gene>
<dbReference type="Proteomes" id="UP000192220">
    <property type="component" value="Unplaced"/>
</dbReference>
<keyword evidence="2" id="KW-1185">Reference proteome</keyword>
<dbReference type="CTD" id="123263"/>
<dbReference type="RefSeq" id="XP_013882628.1">
    <property type="nucleotide sequence ID" value="XM_014027174.1"/>
</dbReference>
<dbReference type="STRING" id="52670.A0A2I4CRL5"/>
<dbReference type="GO" id="GO:0005739">
    <property type="term" value="C:mitochondrion"/>
    <property type="evidence" value="ECO:0007669"/>
    <property type="project" value="TreeGrafter"/>
</dbReference>
<name>A0A2I4CRL5_AUSLI</name>
<dbReference type="SUPFAM" id="SSF50486">
    <property type="entry name" value="FMT C-terminal domain-like"/>
    <property type="match status" value="1"/>
</dbReference>
<protein>
    <submittedName>
        <fullName evidence="3">Methionyl-tRNA formyltransferase, mitochondrial</fullName>
    </submittedName>
</protein>
<feature type="domain" description="Formyl transferase C-terminal" evidence="1">
    <location>
        <begin position="29"/>
        <end position="127"/>
    </location>
</feature>
<evidence type="ECO:0000313" key="2">
    <source>
        <dbReference type="Proteomes" id="UP000192220"/>
    </source>
</evidence>
<dbReference type="Gene3D" id="3.40.50.12230">
    <property type="match status" value="1"/>
</dbReference>
<dbReference type="KEGG" id="alim:106531334"/>
<evidence type="ECO:0000259" key="1">
    <source>
        <dbReference type="Pfam" id="PF02911"/>
    </source>
</evidence>
<dbReference type="GO" id="GO:0004479">
    <property type="term" value="F:methionyl-tRNA formyltransferase activity"/>
    <property type="evidence" value="ECO:0007669"/>
    <property type="project" value="TreeGrafter"/>
</dbReference>
<dbReference type="PANTHER" id="PTHR11138:SF5">
    <property type="entry name" value="METHIONYL-TRNA FORMYLTRANSFERASE, MITOCHONDRIAL"/>
    <property type="match status" value="1"/>
</dbReference>
<dbReference type="InParanoid" id="A0A2I4CRL5"/>
<dbReference type="InterPro" id="IPR005793">
    <property type="entry name" value="Formyl_trans_C"/>
</dbReference>
<dbReference type="AlphaFoldDB" id="A0A2I4CRL5"/>